<dbReference type="GO" id="GO:0022857">
    <property type="term" value="F:transmembrane transporter activity"/>
    <property type="evidence" value="ECO:0007669"/>
    <property type="project" value="InterPro"/>
</dbReference>
<dbReference type="AlphaFoldDB" id="X0PSF2"/>
<keyword evidence="3" id="KW-1185">Reference proteome</keyword>
<reference evidence="2 3" key="1">
    <citation type="journal article" date="2015" name="Genome Announc.">
        <title>Expanding the biotechnology potential of lactobacilli through comparative genomics of 213 strains and associated genera.</title>
        <authorList>
            <person name="Sun Z."/>
            <person name="Harris H.M."/>
            <person name="McCann A."/>
            <person name="Guo C."/>
            <person name="Argimon S."/>
            <person name="Zhang W."/>
            <person name="Yang X."/>
            <person name="Jeffery I.B."/>
            <person name="Cooney J.C."/>
            <person name="Kagawa T.F."/>
            <person name="Liu W."/>
            <person name="Song Y."/>
            <person name="Salvetti E."/>
            <person name="Wrobel A."/>
            <person name="Rasinkangas P."/>
            <person name="Parkhill J."/>
            <person name="Rea M.C."/>
            <person name="O'Sullivan O."/>
            <person name="Ritari J."/>
            <person name="Douillard F.P."/>
            <person name="Paul Ross R."/>
            <person name="Yang R."/>
            <person name="Briner A.E."/>
            <person name="Felis G.E."/>
            <person name="de Vos W.M."/>
            <person name="Barrangou R."/>
            <person name="Klaenhammer T.R."/>
            <person name="Caufield P.W."/>
            <person name="Cui Y."/>
            <person name="Zhang H."/>
            <person name="O'Toole P.W."/>
        </authorList>
    </citation>
    <scope>NUCLEOTIDE SEQUENCE [LARGE SCALE GENOMIC DNA]</scope>
    <source>
        <strain evidence="2 3">DSM 18527</strain>
    </source>
</reference>
<dbReference type="Pfam" id="PF12822">
    <property type="entry name" value="ECF_trnsprt"/>
    <property type="match status" value="1"/>
</dbReference>
<protein>
    <submittedName>
        <fullName evidence="2">Uncharacterized protein</fullName>
    </submittedName>
</protein>
<evidence type="ECO:0000256" key="1">
    <source>
        <dbReference type="SAM" id="Phobius"/>
    </source>
</evidence>
<dbReference type="STRING" id="1423734.FC83_GL000421"/>
<keyword evidence="1" id="KW-1133">Transmembrane helix</keyword>
<dbReference type="NCBIfam" id="TIGR04518">
    <property type="entry name" value="ECF_S_folT_fam"/>
    <property type="match status" value="1"/>
</dbReference>
<feature type="transmembrane region" description="Helical" evidence="1">
    <location>
        <begin position="123"/>
        <end position="140"/>
    </location>
</feature>
<feature type="transmembrane region" description="Helical" evidence="1">
    <location>
        <begin position="58"/>
        <end position="78"/>
    </location>
</feature>
<accession>X0PSF2</accession>
<sequence>MALQLVLGSMFSIQFLLTKISFGFIPMAICAYLFGSWVTANISGLSYLLGMLLFPKFAFFLGFAVTAWLSGFVFGYFLHRKLNLWRITAATAIVTFILNLFLNSLWLHMMYTTSWPALFAQRVPQEIVTLIIYVAVLWVLNRKYFTDRLASLAQVQI</sequence>
<proteinExistence type="predicted"/>
<organism evidence="2 3">
    <name type="scientific">Agrilactobacillus composti DSM 18527 = JCM 14202</name>
    <dbReference type="NCBI Taxonomy" id="1423734"/>
    <lineage>
        <taxon>Bacteria</taxon>
        <taxon>Bacillati</taxon>
        <taxon>Bacillota</taxon>
        <taxon>Bacilli</taxon>
        <taxon>Lactobacillales</taxon>
        <taxon>Lactobacillaceae</taxon>
        <taxon>Agrilactobacillus</taxon>
    </lineage>
</organism>
<comment type="caution">
    <text evidence="2">The sequence shown here is derived from an EMBL/GenBank/DDBJ whole genome shotgun (WGS) entry which is preliminary data.</text>
</comment>
<keyword evidence="1" id="KW-0812">Transmembrane</keyword>
<dbReference type="InterPro" id="IPR024529">
    <property type="entry name" value="ECF_trnsprt_substrate-spec"/>
</dbReference>
<dbReference type="EMBL" id="AZGA01000070">
    <property type="protein sequence ID" value="KRM32554.1"/>
    <property type="molecule type" value="Genomic_DNA"/>
</dbReference>
<evidence type="ECO:0000313" key="3">
    <source>
        <dbReference type="Proteomes" id="UP000051236"/>
    </source>
</evidence>
<dbReference type="Gene3D" id="1.10.1760.20">
    <property type="match status" value="1"/>
</dbReference>
<keyword evidence="1" id="KW-0472">Membrane</keyword>
<dbReference type="eggNOG" id="COG3275">
    <property type="taxonomic scope" value="Bacteria"/>
</dbReference>
<feature type="transmembrane region" description="Helical" evidence="1">
    <location>
        <begin position="90"/>
        <end position="111"/>
    </location>
</feature>
<dbReference type="InterPro" id="IPR030949">
    <property type="entry name" value="ECF_S_folate_fam"/>
</dbReference>
<gene>
    <name evidence="2" type="ORF">FC83_GL000421</name>
</gene>
<dbReference type="PATRIC" id="fig|1423734.3.peg.422"/>
<evidence type="ECO:0000313" key="2">
    <source>
        <dbReference type="EMBL" id="KRM32554.1"/>
    </source>
</evidence>
<dbReference type="Proteomes" id="UP000051236">
    <property type="component" value="Unassembled WGS sequence"/>
</dbReference>
<name>X0PSF2_9LACO</name>
<feature type="transmembrane region" description="Helical" evidence="1">
    <location>
        <begin position="20"/>
        <end position="38"/>
    </location>
</feature>